<dbReference type="InterPro" id="IPR000915">
    <property type="entry name" value="60S_ribosomal_eL6"/>
</dbReference>
<accession>A0A9P6IHV0</accession>
<dbReference type="PANTHER" id="PTHR10715:SF0">
    <property type="entry name" value="LARGE RIBOSOMAL SUBUNIT PROTEIN EL6"/>
    <property type="match status" value="1"/>
</dbReference>
<organism evidence="1 2">
    <name type="scientific">Modicella reniformis</name>
    <dbReference type="NCBI Taxonomy" id="1440133"/>
    <lineage>
        <taxon>Eukaryota</taxon>
        <taxon>Fungi</taxon>
        <taxon>Fungi incertae sedis</taxon>
        <taxon>Mucoromycota</taxon>
        <taxon>Mortierellomycotina</taxon>
        <taxon>Mortierellomycetes</taxon>
        <taxon>Mortierellales</taxon>
        <taxon>Mortierellaceae</taxon>
        <taxon>Modicella</taxon>
    </lineage>
</organism>
<dbReference type="GO" id="GO:0022625">
    <property type="term" value="C:cytosolic large ribosomal subunit"/>
    <property type="evidence" value="ECO:0007669"/>
    <property type="project" value="TreeGrafter"/>
</dbReference>
<protein>
    <recommendedName>
        <fullName evidence="3">60S ribosomal protein L6</fullName>
    </recommendedName>
</protein>
<feature type="non-terminal residue" evidence="1">
    <location>
        <position position="1"/>
    </location>
</feature>
<dbReference type="PANTHER" id="PTHR10715">
    <property type="entry name" value="60S RIBOSOMAL PROTEIN L6"/>
    <property type="match status" value="1"/>
</dbReference>
<dbReference type="AlphaFoldDB" id="A0A9P6IHV0"/>
<dbReference type="GO" id="GO:0000027">
    <property type="term" value="P:ribosomal large subunit assembly"/>
    <property type="evidence" value="ECO:0007669"/>
    <property type="project" value="TreeGrafter"/>
</dbReference>
<dbReference type="Pfam" id="PF01159">
    <property type="entry name" value="Ribosomal_L6e"/>
    <property type="match status" value="1"/>
</dbReference>
<reference evidence="1" key="1">
    <citation type="journal article" date="2020" name="Fungal Divers.">
        <title>Resolving the Mortierellaceae phylogeny through synthesis of multi-gene phylogenetics and phylogenomics.</title>
        <authorList>
            <person name="Vandepol N."/>
            <person name="Liber J."/>
            <person name="Desiro A."/>
            <person name="Na H."/>
            <person name="Kennedy M."/>
            <person name="Barry K."/>
            <person name="Grigoriev I.V."/>
            <person name="Miller A.N."/>
            <person name="O'Donnell K."/>
            <person name="Stajich J.E."/>
            <person name="Bonito G."/>
        </authorList>
    </citation>
    <scope>NUCLEOTIDE SEQUENCE</scope>
    <source>
        <strain evidence="1">MES-2147</strain>
    </source>
</reference>
<dbReference type="GO" id="GO:0003735">
    <property type="term" value="F:structural constituent of ribosome"/>
    <property type="evidence" value="ECO:0007669"/>
    <property type="project" value="InterPro"/>
</dbReference>
<gene>
    <name evidence="1" type="ORF">BGZ65_000478</name>
</gene>
<dbReference type="GO" id="GO:0002181">
    <property type="term" value="P:cytoplasmic translation"/>
    <property type="evidence" value="ECO:0007669"/>
    <property type="project" value="TreeGrafter"/>
</dbReference>
<dbReference type="OrthoDB" id="2436667at2759"/>
<proteinExistence type="predicted"/>
<dbReference type="EMBL" id="JAAAHW010012053">
    <property type="protein sequence ID" value="KAF9915999.1"/>
    <property type="molecule type" value="Genomic_DNA"/>
</dbReference>
<comment type="caution">
    <text evidence="1">The sequence shown here is derived from an EMBL/GenBank/DDBJ whole genome shotgun (WGS) entry which is preliminary data.</text>
</comment>
<name>A0A9P6IHV0_9FUNG</name>
<keyword evidence="2" id="KW-1185">Reference proteome</keyword>
<dbReference type="GO" id="GO:0003723">
    <property type="term" value="F:RNA binding"/>
    <property type="evidence" value="ECO:0007669"/>
    <property type="project" value="TreeGrafter"/>
</dbReference>
<evidence type="ECO:0000313" key="1">
    <source>
        <dbReference type="EMBL" id="KAF9915999.1"/>
    </source>
</evidence>
<dbReference type="Proteomes" id="UP000749646">
    <property type="component" value="Unassembled WGS sequence"/>
</dbReference>
<evidence type="ECO:0008006" key="3">
    <source>
        <dbReference type="Google" id="ProtNLM"/>
    </source>
</evidence>
<evidence type="ECO:0000313" key="2">
    <source>
        <dbReference type="Proteomes" id="UP000749646"/>
    </source>
</evidence>
<sequence length="81" mass="9014">IDAKLDDAYFARPKAAKKAATEDALFEGQKKKEPLAQDKVTLQKSTDKLILDAVTKVEHLRQYLGAKFSLTKGQSPHALKF</sequence>